<reference evidence="4" key="1">
    <citation type="journal article" date="2013" name="Nat. Genet.">
        <title>The wheat powdery mildew genome shows the unique evolution of an obligate biotroph.</title>
        <authorList>
            <person name="Wicker T."/>
            <person name="Oberhaensli S."/>
            <person name="Parlange F."/>
            <person name="Buchmann J.P."/>
            <person name="Shatalina M."/>
            <person name="Roffler S."/>
            <person name="Ben-David R."/>
            <person name="Dolezel J."/>
            <person name="Simkova H."/>
            <person name="Schulze-Lefert P."/>
            <person name="Spanu P.D."/>
            <person name="Bruggmann R."/>
            <person name="Amselem J."/>
            <person name="Quesneville H."/>
            <person name="Ver Loren van Themaat E."/>
            <person name="Paape T."/>
            <person name="Shimizu K.K."/>
            <person name="Keller B."/>
        </authorList>
    </citation>
    <scope>NUCLEOTIDE SEQUENCE [LARGE SCALE GENOMIC DNA]</scope>
    <source>
        <strain evidence="4">96224</strain>
    </source>
</reference>
<dbReference type="InterPro" id="IPR036526">
    <property type="entry name" value="C-N_Hydrolase_sf"/>
</dbReference>
<evidence type="ECO:0000313" key="4">
    <source>
        <dbReference type="Proteomes" id="UP000053110"/>
    </source>
</evidence>
<dbReference type="EMBL" id="KE374079">
    <property type="protein sequence ID" value="EPQ67076.1"/>
    <property type="molecule type" value="Genomic_DNA"/>
</dbReference>
<evidence type="ECO:0000313" key="2">
    <source>
        <dbReference type="EMBL" id="EPQ67076.1"/>
    </source>
</evidence>
<dbReference type="InterPro" id="IPR039703">
    <property type="entry name" value="Nta1"/>
</dbReference>
<dbReference type="HOGENOM" id="CLU_009854_1_1_1"/>
<gene>
    <name evidence="2" type="ORF">BGT96224_2959</name>
    <name evidence="3" type="ORF">BGT96224V2_LOCUS415</name>
</gene>
<sequence>MKVIHVQFAAIQGDIAGSISKVEGLLHDVQPEDVDFLLLPELAFAEPKLNERCTGYNFPSLNAIQPYLELSESGPSSAWARTTAQRLRSIVSVGYAEKVHASSTSACTTNYNSNITYCPDGRVIAHYRKRFLYMTDESWCAEGGEGFYAGKFPAPVNQSIALGICMDINPYRFTAPWTDMEFAHHALEVGAQMVVVSMAWNSLTLSHEEVLQNPSNMEPDLETLDYWIQRFKPLVEANNSVLLVMGNRCGTEEQVVYAGTSMIARVGGGSVEIWDVAGRGEERLLVVDTETKPQFNLKFEPRKFTASA</sequence>
<reference evidence="3" key="3">
    <citation type="submission" date="2018-07" db="EMBL/GenBank/DDBJ databases">
        <authorList>
            <person name="Quirk P.G."/>
            <person name="Krulwich T.A."/>
        </authorList>
    </citation>
    <scope>NUCLEOTIDE SEQUENCE</scope>
    <source>
        <strain evidence="3">96224</strain>
    </source>
</reference>
<dbReference type="Proteomes" id="UP000053110">
    <property type="component" value="Unassembled WGS sequence"/>
</dbReference>
<dbReference type="PANTHER" id="PTHR11750">
    <property type="entry name" value="PROTEIN N-TERMINAL AMIDASE"/>
    <property type="match status" value="1"/>
</dbReference>
<accession>A0A061HK08</accession>
<evidence type="ECO:0000313" key="3">
    <source>
        <dbReference type="EMBL" id="SUZ07716.1"/>
    </source>
</evidence>
<dbReference type="Gene3D" id="3.60.110.10">
    <property type="entry name" value="Carbon-nitrogen hydrolase"/>
    <property type="match status" value="1"/>
</dbReference>
<proteinExistence type="predicted"/>
<dbReference type="GO" id="GO:0008418">
    <property type="term" value="F:protein-N-terminal asparagine amidohydrolase activity"/>
    <property type="evidence" value="ECO:0007669"/>
    <property type="project" value="InterPro"/>
</dbReference>
<dbReference type="OrthoDB" id="201515at2759"/>
<dbReference type="AlphaFoldDB" id="A0A061HK08"/>
<dbReference type="PANTHER" id="PTHR11750:SF26">
    <property type="entry name" value="PROTEIN N-TERMINAL AMIDASE"/>
    <property type="match status" value="1"/>
</dbReference>
<evidence type="ECO:0000259" key="1">
    <source>
        <dbReference type="PROSITE" id="PS50263"/>
    </source>
</evidence>
<protein>
    <submittedName>
        <fullName evidence="2">Amidase</fullName>
    </submittedName>
    <submittedName>
        <fullName evidence="3">Bgt-2959</fullName>
    </submittedName>
</protein>
<dbReference type="PROSITE" id="PS50263">
    <property type="entry name" value="CN_HYDROLASE"/>
    <property type="match status" value="1"/>
</dbReference>
<dbReference type="GO" id="GO:0070773">
    <property type="term" value="F:protein-N-terminal glutamine amidohydrolase activity"/>
    <property type="evidence" value="ECO:0007669"/>
    <property type="project" value="InterPro"/>
</dbReference>
<dbReference type="Pfam" id="PF00795">
    <property type="entry name" value="CN_hydrolase"/>
    <property type="match status" value="1"/>
</dbReference>
<name>A0A061HK08_BLUGR</name>
<dbReference type="EMBL" id="UIGY01000001">
    <property type="protein sequence ID" value="SUZ07716.1"/>
    <property type="molecule type" value="Genomic_DNA"/>
</dbReference>
<feature type="domain" description="CN hydrolase" evidence="1">
    <location>
        <begin position="1"/>
        <end position="293"/>
    </location>
</feature>
<dbReference type="InterPro" id="IPR003010">
    <property type="entry name" value="C-N_Hydrolase"/>
</dbReference>
<dbReference type="GO" id="GO:0030163">
    <property type="term" value="P:protein catabolic process"/>
    <property type="evidence" value="ECO:0007669"/>
    <property type="project" value="TreeGrafter"/>
</dbReference>
<organism evidence="3">
    <name type="scientific">Blumeria graminis f. sp. tritici 96224</name>
    <dbReference type="NCBI Taxonomy" id="1268274"/>
    <lineage>
        <taxon>Eukaryota</taxon>
        <taxon>Fungi</taxon>
        <taxon>Dikarya</taxon>
        <taxon>Ascomycota</taxon>
        <taxon>Pezizomycotina</taxon>
        <taxon>Leotiomycetes</taxon>
        <taxon>Erysiphales</taxon>
        <taxon>Erysiphaceae</taxon>
        <taxon>Blumeria</taxon>
    </lineage>
</organism>
<dbReference type="SUPFAM" id="SSF56317">
    <property type="entry name" value="Carbon-nitrogen hydrolase"/>
    <property type="match status" value="1"/>
</dbReference>
<reference evidence="2" key="2">
    <citation type="submission" date="2013-01" db="EMBL/GenBank/DDBJ databases">
        <title>The wheat powdery mildew genome reveals unique evolution of an obligate biotroph.</title>
        <authorList>
            <person name="Oberhaensli S."/>
            <person name="Wicker T."/>
            <person name="Keller B."/>
        </authorList>
    </citation>
    <scope>NUCLEOTIDE SEQUENCE</scope>
    <source>
        <strain evidence="2">96224</strain>
    </source>
</reference>